<dbReference type="Pfam" id="PF08029">
    <property type="entry name" value="HisG_C"/>
    <property type="match status" value="1"/>
</dbReference>
<keyword evidence="7 11" id="KW-0328">Glycosyltransferase</keyword>
<dbReference type="InterPro" id="IPR020621">
    <property type="entry name" value="ATP-PRT_HisG_long"/>
</dbReference>
<evidence type="ECO:0000313" key="15">
    <source>
        <dbReference type="Proteomes" id="UP000198976"/>
    </source>
</evidence>
<evidence type="ECO:0000256" key="11">
    <source>
        <dbReference type="HAMAP-Rule" id="MF_00079"/>
    </source>
</evidence>
<dbReference type="HAMAP" id="MF_00079">
    <property type="entry name" value="HisG_Long"/>
    <property type="match status" value="1"/>
</dbReference>
<evidence type="ECO:0000256" key="8">
    <source>
        <dbReference type="ARBA" id="ARBA00022679"/>
    </source>
</evidence>
<comment type="pathway">
    <text evidence="2 11">Amino-acid biosynthesis; L-histidine biosynthesis; L-histidine from 5-phospho-alpha-D-ribose 1-diphosphate: step 1/9.</text>
</comment>
<evidence type="ECO:0000256" key="6">
    <source>
        <dbReference type="ARBA" id="ARBA00022605"/>
    </source>
</evidence>
<feature type="domain" description="ATP phosphoribosyltransferase catalytic" evidence="12">
    <location>
        <begin position="49"/>
        <end position="201"/>
    </location>
</feature>
<evidence type="ECO:0000256" key="4">
    <source>
        <dbReference type="ARBA" id="ARBA00011946"/>
    </source>
</evidence>
<evidence type="ECO:0000313" key="14">
    <source>
        <dbReference type="EMBL" id="SDT95272.1"/>
    </source>
</evidence>
<gene>
    <name evidence="11" type="primary">hisG</name>
    <name evidence="14" type="ORF">SAMN04489714_1182</name>
</gene>
<evidence type="ECO:0000256" key="3">
    <source>
        <dbReference type="ARBA" id="ARBA00007955"/>
    </source>
</evidence>
<evidence type="ECO:0000256" key="2">
    <source>
        <dbReference type="ARBA" id="ARBA00004667"/>
    </source>
</evidence>
<dbReference type="NCBIfam" id="TIGR03455">
    <property type="entry name" value="HisG_C-term"/>
    <property type="match status" value="1"/>
</dbReference>
<dbReference type="EC" id="2.4.2.17" evidence="4 11"/>
<comment type="cofactor">
    <cofactor evidence="11">
        <name>Mg(2+)</name>
        <dbReference type="ChEBI" id="CHEBI:18420"/>
    </cofactor>
</comment>
<dbReference type="RefSeq" id="WP_092648616.1">
    <property type="nucleotide sequence ID" value="NZ_LT629792.1"/>
</dbReference>
<dbReference type="Gene3D" id="3.30.70.120">
    <property type="match status" value="1"/>
</dbReference>
<dbReference type="InterPro" id="IPR015867">
    <property type="entry name" value="N-reg_PII/ATP_PRibTrfase_C"/>
</dbReference>
<evidence type="ECO:0000256" key="7">
    <source>
        <dbReference type="ARBA" id="ARBA00022676"/>
    </source>
</evidence>
<dbReference type="Pfam" id="PF01634">
    <property type="entry name" value="HisG"/>
    <property type="match status" value="1"/>
</dbReference>
<organism evidence="14 15">
    <name type="scientific">Schaalia radingae</name>
    <dbReference type="NCBI Taxonomy" id="131110"/>
    <lineage>
        <taxon>Bacteria</taxon>
        <taxon>Bacillati</taxon>
        <taxon>Actinomycetota</taxon>
        <taxon>Actinomycetes</taxon>
        <taxon>Actinomycetales</taxon>
        <taxon>Actinomycetaceae</taxon>
        <taxon>Schaalia</taxon>
    </lineage>
</organism>
<dbReference type="PANTHER" id="PTHR21403:SF8">
    <property type="entry name" value="ATP PHOSPHORIBOSYLTRANSFERASE"/>
    <property type="match status" value="1"/>
</dbReference>
<name>A0ABY0V7S3_9ACTO</name>
<comment type="function">
    <text evidence="10 11">Catalyzes the condensation of ATP and 5-phosphoribose 1-diphosphate to form N'-(5'-phosphoribosyl)-ATP (PR-ATP). Has a crucial role in the pathway because the rate of histidine biosynthesis seems to be controlled primarily by regulation of HisG enzymatic activity.</text>
</comment>
<dbReference type="PROSITE" id="PS01316">
    <property type="entry name" value="ATP_P_PHORIBOSYLTR"/>
    <property type="match status" value="1"/>
</dbReference>
<comment type="catalytic activity">
    <reaction evidence="1 11">
        <text>1-(5-phospho-beta-D-ribosyl)-ATP + diphosphate = 5-phospho-alpha-D-ribose 1-diphosphate + ATP</text>
        <dbReference type="Rhea" id="RHEA:18473"/>
        <dbReference type="ChEBI" id="CHEBI:30616"/>
        <dbReference type="ChEBI" id="CHEBI:33019"/>
        <dbReference type="ChEBI" id="CHEBI:58017"/>
        <dbReference type="ChEBI" id="CHEBI:73183"/>
        <dbReference type="EC" id="2.4.2.17"/>
    </reaction>
</comment>
<evidence type="ECO:0000256" key="1">
    <source>
        <dbReference type="ARBA" id="ARBA00000915"/>
    </source>
</evidence>
<dbReference type="Gene3D" id="3.40.190.10">
    <property type="entry name" value="Periplasmic binding protein-like II"/>
    <property type="match status" value="2"/>
</dbReference>
<dbReference type="Proteomes" id="UP000198976">
    <property type="component" value="Chromosome I"/>
</dbReference>
<evidence type="ECO:0000256" key="10">
    <source>
        <dbReference type="ARBA" id="ARBA00024861"/>
    </source>
</evidence>
<keyword evidence="6 11" id="KW-0028">Amino-acid biosynthesis</keyword>
<dbReference type="InterPro" id="IPR001348">
    <property type="entry name" value="ATP_PRibTrfase_HisG"/>
</dbReference>
<reference evidence="14 15" key="1">
    <citation type="submission" date="2016-10" db="EMBL/GenBank/DDBJ databases">
        <authorList>
            <person name="Varghese N."/>
            <person name="Submissions S."/>
        </authorList>
    </citation>
    <scope>NUCLEOTIDE SEQUENCE [LARGE SCALE GENOMIC DNA]</scope>
    <source>
        <strain evidence="14 15">DSM 9169</strain>
    </source>
</reference>
<keyword evidence="11" id="KW-0963">Cytoplasm</keyword>
<evidence type="ECO:0000256" key="9">
    <source>
        <dbReference type="ARBA" id="ARBA00023102"/>
    </source>
</evidence>
<keyword evidence="8 11" id="KW-0808">Transferase</keyword>
<dbReference type="GO" id="GO:0016757">
    <property type="term" value="F:glycosyltransferase activity"/>
    <property type="evidence" value="ECO:0007669"/>
    <property type="project" value="UniProtKB-KW"/>
</dbReference>
<keyword evidence="11" id="KW-0479">Metal-binding</keyword>
<sequence length="281" mass="30611">MLRIAVPNKGSLSEPAITMLTEAGYQLHRRGRELVISDHANDVEFFFLRPRDIAVHVGHGTIHVGITGRDLLRDSPSGAVEHRALGFARSTFRFAGPAGEFTSLEDIQGRRIATSYDKLVRDYLNEAGIDAEVVHLDGAVESSVRLGVADLIADVVETGGTLRAAGLEVFGDPLMQSEALLIAREDMRDNAALATLDRRLEGVLVARSYVLVDYNVRERDLNAAIAITPGLNSPTISPLMNTEWLAVRVMVKAENINSVMDRLYAEGARAIIVTKLAASRI</sequence>
<proteinExistence type="inferred from homology"/>
<dbReference type="InterPro" id="IPR018198">
    <property type="entry name" value="ATP_PRibTrfase_CS"/>
</dbReference>
<dbReference type="NCBIfam" id="TIGR00070">
    <property type="entry name" value="hisG"/>
    <property type="match status" value="1"/>
</dbReference>
<keyword evidence="9 11" id="KW-0368">Histidine biosynthesis</keyword>
<keyword evidence="11" id="KW-0547">Nucleotide-binding</keyword>
<evidence type="ECO:0000256" key="5">
    <source>
        <dbReference type="ARBA" id="ARBA00020998"/>
    </source>
</evidence>
<dbReference type="EMBL" id="LT629792">
    <property type="protein sequence ID" value="SDT95272.1"/>
    <property type="molecule type" value="Genomic_DNA"/>
</dbReference>
<dbReference type="SUPFAM" id="SSF54913">
    <property type="entry name" value="GlnB-like"/>
    <property type="match status" value="1"/>
</dbReference>
<dbReference type="InterPro" id="IPR013820">
    <property type="entry name" value="ATP_PRibTrfase_cat"/>
</dbReference>
<comment type="subcellular location">
    <subcellularLocation>
        <location evidence="11">Cytoplasm</location>
    </subcellularLocation>
</comment>
<keyword evidence="15" id="KW-1185">Reference proteome</keyword>
<comment type="activity regulation">
    <text evidence="11">Feedback inhibited by histidine.</text>
</comment>
<dbReference type="PANTHER" id="PTHR21403">
    <property type="entry name" value="ATP PHOSPHORIBOSYLTRANSFERASE ATP-PRTASE"/>
    <property type="match status" value="1"/>
</dbReference>
<keyword evidence="11" id="KW-0460">Magnesium</keyword>
<protein>
    <recommendedName>
        <fullName evidence="5 11">ATP phosphoribosyltransferase</fullName>
        <shortName evidence="11">ATP-PRT</shortName>
        <shortName evidence="11">ATP-PRTase</shortName>
        <ecNumber evidence="4 11">2.4.2.17</ecNumber>
    </recommendedName>
</protein>
<keyword evidence="11" id="KW-0067">ATP-binding</keyword>
<feature type="domain" description="Histidine biosynthesis HisG C-terminal" evidence="13">
    <location>
        <begin position="206"/>
        <end position="276"/>
    </location>
</feature>
<comment type="similarity">
    <text evidence="3 11">Belongs to the ATP phosphoribosyltransferase family. Long subfamily.</text>
</comment>
<dbReference type="InterPro" id="IPR011322">
    <property type="entry name" value="N-reg_PII-like_a/b"/>
</dbReference>
<dbReference type="SUPFAM" id="SSF53850">
    <property type="entry name" value="Periplasmic binding protein-like II"/>
    <property type="match status" value="1"/>
</dbReference>
<evidence type="ECO:0000259" key="12">
    <source>
        <dbReference type="Pfam" id="PF01634"/>
    </source>
</evidence>
<dbReference type="InterPro" id="IPR013115">
    <property type="entry name" value="HisG_C"/>
</dbReference>
<evidence type="ECO:0000259" key="13">
    <source>
        <dbReference type="Pfam" id="PF08029"/>
    </source>
</evidence>
<accession>A0ABY0V7S3</accession>